<evidence type="ECO:0000256" key="2">
    <source>
        <dbReference type="ARBA" id="ARBA00023002"/>
    </source>
</evidence>
<gene>
    <name evidence="7" type="ORF">B0H66DRAFT_593320</name>
</gene>
<organism evidence="7 8">
    <name type="scientific">Apodospora peruviana</name>
    <dbReference type="NCBI Taxonomy" id="516989"/>
    <lineage>
        <taxon>Eukaryota</taxon>
        <taxon>Fungi</taxon>
        <taxon>Dikarya</taxon>
        <taxon>Ascomycota</taxon>
        <taxon>Pezizomycotina</taxon>
        <taxon>Sordariomycetes</taxon>
        <taxon>Sordariomycetidae</taxon>
        <taxon>Sordariales</taxon>
        <taxon>Lasiosphaeriaceae</taxon>
        <taxon>Apodospora</taxon>
    </lineage>
</organism>
<keyword evidence="8" id="KW-1185">Reference proteome</keyword>
<dbReference type="InterPro" id="IPR016160">
    <property type="entry name" value="Ald_DH_CS_CYS"/>
</dbReference>
<evidence type="ECO:0000256" key="3">
    <source>
        <dbReference type="ARBA" id="ARBA00024226"/>
    </source>
</evidence>
<dbReference type="EC" id="1.2.1.3" evidence="3"/>
<evidence type="ECO:0000256" key="1">
    <source>
        <dbReference type="ARBA" id="ARBA00009986"/>
    </source>
</evidence>
<proteinExistence type="inferred from homology"/>
<dbReference type="PROSITE" id="PS00070">
    <property type="entry name" value="ALDEHYDE_DEHYDR_CYS"/>
    <property type="match status" value="1"/>
</dbReference>
<feature type="domain" description="Aldehyde dehydrogenase" evidence="6">
    <location>
        <begin position="16"/>
        <end position="473"/>
    </location>
</feature>
<dbReference type="Gene3D" id="3.40.605.10">
    <property type="entry name" value="Aldehyde Dehydrogenase, Chain A, domain 1"/>
    <property type="match status" value="1"/>
</dbReference>
<dbReference type="PANTHER" id="PTHR11699">
    <property type="entry name" value="ALDEHYDE DEHYDROGENASE-RELATED"/>
    <property type="match status" value="1"/>
</dbReference>
<dbReference type="FunFam" id="3.40.605.10:FF:000007">
    <property type="entry name" value="NAD/NADP-dependent betaine aldehyde dehydrogenase"/>
    <property type="match status" value="1"/>
</dbReference>
<dbReference type="FunFam" id="3.40.309.10:FF:000009">
    <property type="entry name" value="Aldehyde dehydrogenase A"/>
    <property type="match status" value="1"/>
</dbReference>
<dbReference type="InterPro" id="IPR016163">
    <property type="entry name" value="Ald_DH_C"/>
</dbReference>
<comment type="catalytic activity">
    <reaction evidence="4">
        <text>an aldehyde + NAD(+) + H2O = a carboxylate + NADH + 2 H(+)</text>
        <dbReference type="Rhea" id="RHEA:16185"/>
        <dbReference type="ChEBI" id="CHEBI:15377"/>
        <dbReference type="ChEBI" id="CHEBI:15378"/>
        <dbReference type="ChEBI" id="CHEBI:17478"/>
        <dbReference type="ChEBI" id="CHEBI:29067"/>
        <dbReference type="ChEBI" id="CHEBI:57540"/>
        <dbReference type="ChEBI" id="CHEBI:57945"/>
        <dbReference type="EC" id="1.2.1.3"/>
    </reaction>
</comment>
<dbReference type="InterPro" id="IPR044086">
    <property type="entry name" value="LUC3-like"/>
</dbReference>
<evidence type="ECO:0000313" key="8">
    <source>
        <dbReference type="Proteomes" id="UP001283341"/>
    </source>
</evidence>
<comment type="similarity">
    <text evidence="1">Belongs to the aldehyde dehydrogenase family.</text>
</comment>
<evidence type="ECO:0000256" key="4">
    <source>
        <dbReference type="ARBA" id="ARBA00049194"/>
    </source>
</evidence>
<dbReference type="InterPro" id="IPR015590">
    <property type="entry name" value="Aldehyde_DH_dom"/>
</dbReference>
<dbReference type="InterPro" id="IPR016162">
    <property type="entry name" value="Ald_DH_N"/>
</dbReference>
<evidence type="ECO:0000259" key="6">
    <source>
        <dbReference type="Pfam" id="PF00171"/>
    </source>
</evidence>
<sequence>MQPQFFNIINDELRGSEKTHTVTDPRTEEELWPCPNATAQDFEDAVAAAQKAFVGWSKTTVAERQALLVKLAENLEEHEQELSEILAKESGKSVLFSFGVQLMASFDIKGAVAQCLYYSKTCLEDEVQYEDDNTKVVATHIPLGVVGAICPWNFPVILSNIKVVSSLVTGNCIIVKPSPFTPYAVMKWVEVARGILPPGVFQVLNGGADLGALMTLHPGIAKISFTGTIATGKRVMASCAKTLKKVTLELAGNDACIVCPDADLEKTVVSVASGGFFHSGQVCVASKRIYVHESIYDEFLDRLVKEVDRSYTINEDPTAPSMFSPLSNKLQYDTVRNIIEDCKTNGFNIVTGGKTQNVTNKGFWLPPTIVSKPPEDCWLVKEEQFGPVLPILSWSDEDEVVKRSNLANAGLGASVYSKDLVQAERIARKLEAGGVWINQFERPNFGAFFGGIKDSGFGGEMGKQGLLSYADTKCLHFAKN</sequence>
<dbReference type="SUPFAM" id="SSF53720">
    <property type="entry name" value="ALDH-like"/>
    <property type="match status" value="1"/>
</dbReference>
<protein>
    <recommendedName>
        <fullName evidence="3">aldehyde dehydrogenase (NAD(+))</fullName>
        <ecNumber evidence="3">1.2.1.3</ecNumber>
    </recommendedName>
</protein>
<dbReference type="EMBL" id="JAUEDM010000006">
    <property type="protein sequence ID" value="KAK3314622.1"/>
    <property type="molecule type" value="Genomic_DNA"/>
</dbReference>
<reference evidence="7" key="2">
    <citation type="submission" date="2023-06" db="EMBL/GenBank/DDBJ databases">
        <authorList>
            <consortium name="Lawrence Berkeley National Laboratory"/>
            <person name="Haridas S."/>
            <person name="Hensen N."/>
            <person name="Bonometti L."/>
            <person name="Westerberg I."/>
            <person name="Brannstrom I.O."/>
            <person name="Guillou S."/>
            <person name="Cros-Aarteil S."/>
            <person name="Calhoun S."/>
            <person name="Kuo A."/>
            <person name="Mondo S."/>
            <person name="Pangilinan J."/>
            <person name="Riley R."/>
            <person name="Labutti K."/>
            <person name="Andreopoulos B."/>
            <person name="Lipzen A."/>
            <person name="Chen C."/>
            <person name="Yanf M."/>
            <person name="Daum C."/>
            <person name="Ng V."/>
            <person name="Clum A."/>
            <person name="Steindorff A."/>
            <person name="Ohm R."/>
            <person name="Martin F."/>
            <person name="Silar P."/>
            <person name="Natvig D."/>
            <person name="Lalanne C."/>
            <person name="Gautier V."/>
            <person name="Ament-Velasquez S.L."/>
            <person name="Kruys A."/>
            <person name="Hutchinson M.I."/>
            <person name="Powell A.J."/>
            <person name="Barry K."/>
            <person name="Miller A.N."/>
            <person name="Grigoriev I.V."/>
            <person name="Debuchy R."/>
            <person name="Gladieux P."/>
            <person name="Thoren M.H."/>
            <person name="Johannesson H."/>
        </authorList>
    </citation>
    <scope>NUCLEOTIDE SEQUENCE</scope>
    <source>
        <strain evidence="7">CBS 118394</strain>
    </source>
</reference>
<dbReference type="CDD" id="cd07106">
    <property type="entry name" value="ALDH_AldA-AAD23400"/>
    <property type="match status" value="1"/>
</dbReference>
<feature type="coiled-coil region" evidence="5">
    <location>
        <begin position="61"/>
        <end position="88"/>
    </location>
</feature>
<dbReference type="InterPro" id="IPR016161">
    <property type="entry name" value="Ald_DH/histidinol_DH"/>
</dbReference>
<comment type="caution">
    <text evidence="7">The sequence shown here is derived from an EMBL/GenBank/DDBJ whole genome shotgun (WGS) entry which is preliminary data.</text>
</comment>
<dbReference type="Gene3D" id="3.40.309.10">
    <property type="entry name" value="Aldehyde Dehydrogenase, Chain A, domain 2"/>
    <property type="match status" value="1"/>
</dbReference>
<dbReference type="Pfam" id="PF00171">
    <property type="entry name" value="Aldedh"/>
    <property type="match status" value="1"/>
</dbReference>
<evidence type="ECO:0000313" key="7">
    <source>
        <dbReference type="EMBL" id="KAK3314622.1"/>
    </source>
</evidence>
<evidence type="ECO:0000256" key="5">
    <source>
        <dbReference type="SAM" id="Coils"/>
    </source>
</evidence>
<dbReference type="Proteomes" id="UP001283341">
    <property type="component" value="Unassembled WGS sequence"/>
</dbReference>
<name>A0AAE0HY19_9PEZI</name>
<accession>A0AAE0HY19</accession>
<dbReference type="AlphaFoldDB" id="A0AAE0HY19"/>
<keyword evidence="5" id="KW-0175">Coiled coil</keyword>
<keyword evidence="2" id="KW-0560">Oxidoreductase</keyword>
<reference evidence="7" key="1">
    <citation type="journal article" date="2023" name="Mol. Phylogenet. Evol.">
        <title>Genome-scale phylogeny and comparative genomics of the fungal order Sordariales.</title>
        <authorList>
            <person name="Hensen N."/>
            <person name="Bonometti L."/>
            <person name="Westerberg I."/>
            <person name="Brannstrom I.O."/>
            <person name="Guillou S."/>
            <person name="Cros-Aarteil S."/>
            <person name="Calhoun S."/>
            <person name="Haridas S."/>
            <person name="Kuo A."/>
            <person name="Mondo S."/>
            <person name="Pangilinan J."/>
            <person name="Riley R."/>
            <person name="LaButti K."/>
            <person name="Andreopoulos B."/>
            <person name="Lipzen A."/>
            <person name="Chen C."/>
            <person name="Yan M."/>
            <person name="Daum C."/>
            <person name="Ng V."/>
            <person name="Clum A."/>
            <person name="Steindorff A."/>
            <person name="Ohm R.A."/>
            <person name="Martin F."/>
            <person name="Silar P."/>
            <person name="Natvig D.O."/>
            <person name="Lalanne C."/>
            <person name="Gautier V."/>
            <person name="Ament-Velasquez S.L."/>
            <person name="Kruys A."/>
            <person name="Hutchinson M.I."/>
            <person name="Powell A.J."/>
            <person name="Barry K."/>
            <person name="Miller A.N."/>
            <person name="Grigoriev I.V."/>
            <person name="Debuchy R."/>
            <person name="Gladieux P."/>
            <person name="Hiltunen Thoren M."/>
            <person name="Johannesson H."/>
        </authorList>
    </citation>
    <scope>NUCLEOTIDE SEQUENCE</scope>
    <source>
        <strain evidence="7">CBS 118394</strain>
    </source>
</reference>
<dbReference type="GO" id="GO:0004029">
    <property type="term" value="F:aldehyde dehydrogenase (NAD+) activity"/>
    <property type="evidence" value="ECO:0007669"/>
    <property type="project" value="UniProtKB-EC"/>
</dbReference>